<dbReference type="Proteomes" id="UP000219193">
    <property type="component" value="Unassembled WGS sequence"/>
</dbReference>
<dbReference type="InterPro" id="IPR014001">
    <property type="entry name" value="Helicase_ATP-bd"/>
</dbReference>
<gene>
    <name evidence="3" type="ORF">SAMN06296241_3143</name>
</gene>
<dbReference type="SMART" id="SM00487">
    <property type="entry name" value="DEXDc"/>
    <property type="match status" value="1"/>
</dbReference>
<dbReference type="Pfam" id="PF00271">
    <property type="entry name" value="Helicase_C"/>
    <property type="match status" value="1"/>
</dbReference>
<dbReference type="SMART" id="SM00490">
    <property type="entry name" value="HELICc"/>
    <property type="match status" value="1"/>
</dbReference>
<dbReference type="PROSITE" id="PS51192">
    <property type="entry name" value="HELICASE_ATP_BIND_1"/>
    <property type="match status" value="1"/>
</dbReference>
<dbReference type="PROSITE" id="PS51194">
    <property type="entry name" value="HELICASE_CTER"/>
    <property type="match status" value="1"/>
</dbReference>
<dbReference type="InterPro" id="IPR027417">
    <property type="entry name" value="P-loop_NTPase"/>
</dbReference>
<proteinExistence type="predicted"/>
<evidence type="ECO:0000313" key="3">
    <source>
        <dbReference type="EMBL" id="SOC81564.1"/>
    </source>
</evidence>
<organism evidence="3 4">
    <name type="scientific">Salinimicrobium sediminis</name>
    <dbReference type="NCBI Taxonomy" id="1343891"/>
    <lineage>
        <taxon>Bacteria</taxon>
        <taxon>Pseudomonadati</taxon>
        <taxon>Bacteroidota</taxon>
        <taxon>Flavobacteriia</taxon>
        <taxon>Flavobacteriales</taxon>
        <taxon>Flavobacteriaceae</taxon>
        <taxon>Salinimicrobium</taxon>
    </lineage>
</organism>
<evidence type="ECO:0000259" key="1">
    <source>
        <dbReference type="PROSITE" id="PS51192"/>
    </source>
</evidence>
<accession>A0A285X9V5</accession>
<dbReference type="GO" id="GO:0005829">
    <property type="term" value="C:cytosol"/>
    <property type="evidence" value="ECO:0007669"/>
    <property type="project" value="TreeGrafter"/>
</dbReference>
<protein>
    <submittedName>
        <fullName evidence="3">Superfamily II DNA or RNA helicase</fullName>
    </submittedName>
</protein>
<dbReference type="Gene3D" id="3.40.50.300">
    <property type="entry name" value="P-loop containing nucleotide triphosphate hydrolases"/>
    <property type="match status" value="2"/>
</dbReference>
<keyword evidence="3" id="KW-0347">Helicase</keyword>
<feature type="domain" description="Helicase ATP-binding" evidence="1">
    <location>
        <begin position="168"/>
        <end position="340"/>
    </location>
</feature>
<dbReference type="OrthoDB" id="9759819at2"/>
<evidence type="ECO:0000313" key="4">
    <source>
        <dbReference type="Proteomes" id="UP000219193"/>
    </source>
</evidence>
<keyword evidence="3" id="KW-0067">ATP-binding</keyword>
<dbReference type="PANTHER" id="PTHR47396:SF1">
    <property type="entry name" value="ATP-DEPENDENT HELICASE IRC3-RELATED"/>
    <property type="match status" value="1"/>
</dbReference>
<dbReference type="PANTHER" id="PTHR47396">
    <property type="entry name" value="TYPE I RESTRICTION ENZYME ECOKI R PROTEIN"/>
    <property type="match status" value="1"/>
</dbReference>
<sequence length="531" mass="61480">MENYSKDKLINSLSNLFDTHLSDPGRKALVGKKIDDILSKYFDRISSIQLASALLSKYGVDLFNPRYKILESIINRLKREEANELANYLGIKTSSDIYETLILEANKKSNLPLLLEYFEQPTYYLTPRPKDKRIATGEISIEYDDDIKSLGYPHPYQNSVKLKALERMTKASGKVSFLIVMPTGSGKTRTAIEIMIDFIRIRRMSTVLWLVEKPELAEQALSSFEKLWQLRGDRSVLFHRSYNKFNPEVNIDHNTNVIFAGFDKLTSYKKKDAKIYNVLKSNIDLLIVDEAHYSLAETYEHIISDLEKKNNNLIKIGLTATPMRPDDNDFFNLKTFFNSHLIEFEDEKNLKIDDPIKYLQNKRYLAKIKTEFLSLPEEFIDEKSKDFNDAVVNRLKFCQKDREKVIVFARSKDHAIALDILLKYHALKSECIIGETTNEERQSFFERFSNGDLMILVNYDILSTGIDLPKVDTLFLLRKFGQYTTAMQVLGRALRGHYNGGNDHNKIISIKGNHDFINEPSDLYNTIKNMY</sequence>
<dbReference type="GO" id="GO:0003677">
    <property type="term" value="F:DNA binding"/>
    <property type="evidence" value="ECO:0007669"/>
    <property type="project" value="InterPro"/>
</dbReference>
<dbReference type="SUPFAM" id="SSF52540">
    <property type="entry name" value="P-loop containing nucleoside triphosphate hydrolases"/>
    <property type="match status" value="1"/>
</dbReference>
<dbReference type="InterPro" id="IPR001650">
    <property type="entry name" value="Helicase_C-like"/>
</dbReference>
<evidence type="ECO:0000259" key="2">
    <source>
        <dbReference type="PROSITE" id="PS51194"/>
    </source>
</evidence>
<dbReference type="GO" id="GO:0016787">
    <property type="term" value="F:hydrolase activity"/>
    <property type="evidence" value="ECO:0007669"/>
    <property type="project" value="InterPro"/>
</dbReference>
<dbReference type="EMBL" id="OCMF01000006">
    <property type="protein sequence ID" value="SOC81564.1"/>
    <property type="molecule type" value="Genomic_DNA"/>
</dbReference>
<dbReference type="Pfam" id="PF04851">
    <property type="entry name" value="ResIII"/>
    <property type="match status" value="1"/>
</dbReference>
<reference evidence="4" key="1">
    <citation type="submission" date="2017-09" db="EMBL/GenBank/DDBJ databases">
        <authorList>
            <person name="Varghese N."/>
            <person name="Submissions S."/>
        </authorList>
    </citation>
    <scope>NUCLEOTIDE SEQUENCE [LARGE SCALE GENOMIC DNA]</scope>
    <source>
        <strain evidence="4">CGMCC 1.12641</strain>
    </source>
</reference>
<dbReference type="InterPro" id="IPR006935">
    <property type="entry name" value="Helicase/UvrB_N"/>
</dbReference>
<name>A0A285X9V5_9FLAO</name>
<dbReference type="GO" id="GO:0004386">
    <property type="term" value="F:helicase activity"/>
    <property type="evidence" value="ECO:0007669"/>
    <property type="project" value="UniProtKB-KW"/>
</dbReference>
<keyword evidence="3" id="KW-0378">Hydrolase</keyword>
<dbReference type="AlphaFoldDB" id="A0A285X9V5"/>
<dbReference type="RefSeq" id="WP_097057347.1">
    <property type="nucleotide sequence ID" value="NZ_OCMF01000006.1"/>
</dbReference>
<dbReference type="GO" id="GO:0005524">
    <property type="term" value="F:ATP binding"/>
    <property type="evidence" value="ECO:0007669"/>
    <property type="project" value="InterPro"/>
</dbReference>
<keyword evidence="4" id="KW-1185">Reference proteome</keyword>
<feature type="domain" description="Helicase C-terminal" evidence="2">
    <location>
        <begin position="390"/>
        <end position="531"/>
    </location>
</feature>
<dbReference type="InterPro" id="IPR050742">
    <property type="entry name" value="Helicase_Restrict-Modif_Enz"/>
</dbReference>
<keyword evidence="3" id="KW-0547">Nucleotide-binding</keyword>